<feature type="disulfide bond" evidence="3">
    <location>
        <begin position="66"/>
        <end position="83"/>
    </location>
</feature>
<evidence type="ECO:0000256" key="2">
    <source>
        <dbReference type="ARBA" id="ARBA00023157"/>
    </source>
</evidence>
<evidence type="ECO:0000256" key="3">
    <source>
        <dbReference type="PROSITE-ProRule" id="PRU00076"/>
    </source>
</evidence>
<evidence type="ECO:0000256" key="1">
    <source>
        <dbReference type="ARBA" id="ARBA00022536"/>
    </source>
</evidence>
<accession>A0AAD8EI79</accession>
<evidence type="ECO:0000313" key="7">
    <source>
        <dbReference type="Proteomes" id="UP001233999"/>
    </source>
</evidence>
<comment type="caution">
    <text evidence="3">Lacks conserved residue(s) required for the propagation of feature annotation.</text>
</comment>
<dbReference type="InterPro" id="IPR000742">
    <property type="entry name" value="EGF"/>
</dbReference>
<feature type="domain" description="Ig-like" evidence="5">
    <location>
        <begin position="1"/>
        <end position="37"/>
    </location>
</feature>
<proteinExistence type="predicted"/>
<dbReference type="Proteomes" id="UP001233999">
    <property type="component" value="Unassembled WGS sequence"/>
</dbReference>
<dbReference type="AlphaFoldDB" id="A0AAD8EI79"/>
<evidence type="ECO:0000313" key="6">
    <source>
        <dbReference type="EMBL" id="KAJ9591101.1"/>
    </source>
</evidence>
<dbReference type="Pfam" id="PF00008">
    <property type="entry name" value="EGF"/>
    <property type="match status" value="1"/>
</dbReference>
<comment type="caution">
    <text evidence="6">The sequence shown here is derived from an EMBL/GenBank/DDBJ whole genome shotgun (WGS) entry which is preliminary data.</text>
</comment>
<reference evidence="6" key="2">
    <citation type="submission" date="2023-05" db="EMBL/GenBank/DDBJ databases">
        <authorList>
            <person name="Fouks B."/>
        </authorList>
    </citation>
    <scope>NUCLEOTIDE SEQUENCE</scope>
    <source>
        <strain evidence="6">Stay&amp;Tobe</strain>
        <tissue evidence="6">Testes</tissue>
    </source>
</reference>
<dbReference type="Gene3D" id="2.10.25.10">
    <property type="entry name" value="Laminin"/>
    <property type="match status" value="1"/>
</dbReference>
<dbReference type="EMBL" id="JASPKZ010003887">
    <property type="protein sequence ID" value="KAJ9591101.1"/>
    <property type="molecule type" value="Genomic_DNA"/>
</dbReference>
<protein>
    <recommendedName>
        <fullName evidence="8">EGF-like domain-containing protein</fullName>
    </recommendedName>
</protein>
<organism evidence="6 7">
    <name type="scientific">Diploptera punctata</name>
    <name type="common">Pacific beetle cockroach</name>
    <dbReference type="NCBI Taxonomy" id="6984"/>
    <lineage>
        <taxon>Eukaryota</taxon>
        <taxon>Metazoa</taxon>
        <taxon>Ecdysozoa</taxon>
        <taxon>Arthropoda</taxon>
        <taxon>Hexapoda</taxon>
        <taxon>Insecta</taxon>
        <taxon>Pterygota</taxon>
        <taxon>Neoptera</taxon>
        <taxon>Polyneoptera</taxon>
        <taxon>Dictyoptera</taxon>
        <taxon>Blattodea</taxon>
        <taxon>Blaberoidea</taxon>
        <taxon>Blaberidae</taxon>
        <taxon>Diplopterinae</taxon>
        <taxon>Diploptera</taxon>
    </lineage>
</organism>
<evidence type="ECO:0000259" key="4">
    <source>
        <dbReference type="PROSITE" id="PS50026"/>
    </source>
</evidence>
<dbReference type="CDD" id="cd00054">
    <property type="entry name" value="EGF_CA"/>
    <property type="match status" value="1"/>
</dbReference>
<dbReference type="PROSITE" id="PS50835">
    <property type="entry name" value="IG_LIKE"/>
    <property type="match status" value="1"/>
</dbReference>
<dbReference type="PROSITE" id="PS01186">
    <property type="entry name" value="EGF_2"/>
    <property type="match status" value="1"/>
</dbReference>
<evidence type="ECO:0008006" key="8">
    <source>
        <dbReference type="Google" id="ProtNLM"/>
    </source>
</evidence>
<keyword evidence="7" id="KW-1185">Reference proteome</keyword>
<feature type="disulfide bond" evidence="3">
    <location>
        <begin position="85"/>
        <end position="94"/>
    </location>
</feature>
<dbReference type="PROSITE" id="PS00022">
    <property type="entry name" value="EGF_1"/>
    <property type="match status" value="1"/>
</dbReference>
<dbReference type="PROSITE" id="PS50026">
    <property type="entry name" value="EGF_3"/>
    <property type="match status" value="1"/>
</dbReference>
<dbReference type="InterPro" id="IPR036179">
    <property type="entry name" value="Ig-like_dom_sf"/>
</dbReference>
<dbReference type="SUPFAM" id="SSF57196">
    <property type="entry name" value="EGF/Laminin"/>
    <property type="match status" value="1"/>
</dbReference>
<evidence type="ECO:0000259" key="5">
    <source>
        <dbReference type="PROSITE" id="PS50835"/>
    </source>
</evidence>
<dbReference type="InterPro" id="IPR007110">
    <property type="entry name" value="Ig-like_dom"/>
</dbReference>
<keyword evidence="2 3" id="KW-1015">Disulfide bond</keyword>
<gene>
    <name evidence="6" type="ORF">L9F63_002382</name>
</gene>
<feature type="non-terminal residue" evidence="6">
    <location>
        <position position="121"/>
    </location>
</feature>
<dbReference type="SUPFAM" id="SSF48726">
    <property type="entry name" value="Immunoglobulin"/>
    <property type="match status" value="1"/>
</dbReference>
<keyword evidence="1 3" id="KW-0245">EGF-like domain</keyword>
<name>A0AAD8EI79_DIPPU</name>
<dbReference type="InterPro" id="IPR013783">
    <property type="entry name" value="Ig-like_fold"/>
</dbReference>
<reference evidence="6" key="1">
    <citation type="journal article" date="2023" name="IScience">
        <title>Live-bearing cockroach genome reveals convergent evolutionary mechanisms linked to viviparity in insects and beyond.</title>
        <authorList>
            <person name="Fouks B."/>
            <person name="Harrison M.C."/>
            <person name="Mikhailova A.A."/>
            <person name="Marchal E."/>
            <person name="English S."/>
            <person name="Carruthers M."/>
            <person name="Jennings E.C."/>
            <person name="Chiamaka E.L."/>
            <person name="Frigard R.A."/>
            <person name="Pippel M."/>
            <person name="Attardo G.M."/>
            <person name="Benoit J.B."/>
            <person name="Bornberg-Bauer E."/>
            <person name="Tobe S.S."/>
        </authorList>
    </citation>
    <scope>NUCLEOTIDE SEQUENCE</scope>
    <source>
        <strain evidence="6">Stay&amp;Tobe</strain>
    </source>
</reference>
<dbReference type="Gene3D" id="2.60.40.10">
    <property type="entry name" value="Immunoglobulins"/>
    <property type="match status" value="1"/>
</dbReference>
<dbReference type="FunFam" id="2.10.25.10:FF:000118">
    <property type="entry name" value="protein delta homolog 2"/>
    <property type="match status" value="1"/>
</dbReference>
<feature type="domain" description="EGF-like" evidence="4">
    <location>
        <begin position="56"/>
        <end position="95"/>
    </location>
</feature>
<sequence>KRSILSIVKVRPEDAGDYECQASSVIGEVVSKTARVTVNITDYRQENSTTTLWPLHGIVCPLDSYCLNGGTCQYYDTVGELVCQCADGFKGQRCENKDVNRGRMYRPKYCEVVGYLSTYYC</sequence>